<feature type="transmembrane region" description="Helical" evidence="9">
    <location>
        <begin position="243"/>
        <end position="264"/>
    </location>
</feature>
<comment type="caution">
    <text evidence="11">The sequence shown here is derived from an EMBL/GenBank/DDBJ whole genome shotgun (WGS) entry which is preliminary data.</text>
</comment>
<comment type="subcellular location">
    <subcellularLocation>
        <location evidence="1">Cell membrane</location>
        <topology evidence="1">Multi-pass membrane protein</topology>
    </subcellularLocation>
</comment>
<dbReference type="NCBIfam" id="TIGR00969">
    <property type="entry name" value="3a0106s02"/>
    <property type="match status" value="1"/>
</dbReference>
<dbReference type="PANTHER" id="PTHR30406:SF8">
    <property type="entry name" value="SULFATE TRANSPORT SYSTEM PERMEASE PROTEIN CYST"/>
    <property type="match status" value="1"/>
</dbReference>
<dbReference type="InterPro" id="IPR000515">
    <property type="entry name" value="MetI-like"/>
</dbReference>
<evidence type="ECO:0000256" key="1">
    <source>
        <dbReference type="ARBA" id="ARBA00004651"/>
    </source>
</evidence>
<comment type="function">
    <text evidence="8">Part of the ABC transporter complex CysAWTP (TC 3.A.1.6.1) involved in sulfate/thiosulfate import. Probably responsible for the translocation of the substrate across the membrane.</text>
</comment>
<feature type="transmembrane region" description="Helical" evidence="9">
    <location>
        <begin position="99"/>
        <end position="121"/>
    </location>
</feature>
<evidence type="ECO:0000256" key="6">
    <source>
        <dbReference type="ARBA" id="ARBA00023032"/>
    </source>
</evidence>
<keyword evidence="7 9" id="KW-0472">Membrane</keyword>
<dbReference type="Gene3D" id="1.10.3720.10">
    <property type="entry name" value="MetI-like"/>
    <property type="match status" value="1"/>
</dbReference>
<evidence type="ECO:0000256" key="9">
    <source>
        <dbReference type="RuleBase" id="RU366001"/>
    </source>
</evidence>
<dbReference type="Proteomes" id="UP001526246">
    <property type="component" value="Unassembled WGS sequence"/>
</dbReference>
<sequence>MLKVRSSRPVLPGFRLSLGITLFWLSVIVLVPLSAVFAKSATGGWDGFVAAALSERALASYRLTFGAALLGAAINCVFGLIVAWVLVRYDFPGKRALGAAVDLPFALPTAVAGIALTTLYADTGLLGRPLAALGLPVAYQPAGVVLALTFIGLPFVVRTVEPVLAEVAHETEEAATTLGATRLQTMARVIFPTLLPALATGFALAFARGAGEYGSVIFIAGNMPFRSEIAPLLIVTQLEEYDFAGAASIAVVMLLVSVAMLLVLNMLQHWQRRKG</sequence>
<dbReference type="NCBIfam" id="TIGR02139">
    <property type="entry name" value="permease_CysT"/>
    <property type="match status" value="1"/>
</dbReference>
<dbReference type="InterPro" id="IPR035906">
    <property type="entry name" value="MetI-like_sf"/>
</dbReference>
<keyword evidence="6 9" id="KW-0764">Sulfate transport</keyword>
<proteinExistence type="inferred from homology"/>
<feature type="transmembrane region" description="Helical" evidence="9">
    <location>
        <begin position="62"/>
        <end position="87"/>
    </location>
</feature>
<evidence type="ECO:0000313" key="12">
    <source>
        <dbReference type="Proteomes" id="UP001526246"/>
    </source>
</evidence>
<keyword evidence="4 9" id="KW-0812">Transmembrane</keyword>
<dbReference type="PROSITE" id="PS50928">
    <property type="entry name" value="ABC_TM1"/>
    <property type="match status" value="1"/>
</dbReference>
<evidence type="ECO:0000256" key="7">
    <source>
        <dbReference type="ARBA" id="ARBA00023136"/>
    </source>
</evidence>
<evidence type="ECO:0000256" key="5">
    <source>
        <dbReference type="ARBA" id="ARBA00022989"/>
    </source>
</evidence>
<evidence type="ECO:0000313" key="11">
    <source>
        <dbReference type="EMBL" id="MCW3798075.1"/>
    </source>
</evidence>
<keyword evidence="12" id="KW-1185">Reference proteome</keyword>
<dbReference type="CDD" id="cd06261">
    <property type="entry name" value="TM_PBP2"/>
    <property type="match status" value="1"/>
</dbReference>
<feature type="transmembrane region" description="Helical" evidence="9">
    <location>
        <begin position="133"/>
        <end position="157"/>
    </location>
</feature>
<dbReference type="EMBL" id="JAPDOB010000002">
    <property type="protein sequence ID" value="MCW3798075.1"/>
    <property type="molecule type" value="Genomic_DNA"/>
</dbReference>
<feature type="transmembrane region" description="Helical" evidence="9">
    <location>
        <begin position="189"/>
        <end position="207"/>
    </location>
</feature>
<reference evidence="11 12" key="1">
    <citation type="submission" date="2022-10" db="EMBL/GenBank/DDBJ databases">
        <title>Sphingomonas sp.</title>
        <authorList>
            <person name="Jin C."/>
        </authorList>
    </citation>
    <scope>NUCLEOTIDE SEQUENCE [LARGE SCALE GENOMIC DNA]</scope>
    <source>
        <strain evidence="11 12">BN140010</strain>
    </source>
</reference>
<dbReference type="Pfam" id="PF00528">
    <property type="entry name" value="BPD_transp_1"/>
    <property type="match status" value="1"/>
</dbReference>
<dbReference type="InterPro" id="IPR011865">
    <property type="entry name" value="CysT_permease"/>
</dbReference>
<dbReference type="RefSeq" id="WP_264882746.1">
    <property type="nucleotide sequence ID" value="NZ_JAPDOB010000002.1"/>
</dbReference>
<comment type="caution">
    <text evidence="9">Lacks conserved residue(s) required for the propagation of feature annotation.</text>
</comment>
<dbReference type="InterPro" id="IPR005667">
    <property type="entry name" value="Sulph_transpt2"/>
</dbReference>
<keyword evidence="3 9" id="KW-0813">Transport</keyword>
<evidence type="ECO:0000256" key="4">
    <source>
        <dbReference type="ARBA" id="ARBA00022692"/>
    </source>
</evidence>
<evidence type="ECO:0000256" key="3">
    <source>
        <dbReference type="ARBA" id="ARBA00022448"/>
    </source>
</evidence>
<evidence type="ECO:0000259" key="10">
    <source>
        <dbReference type="PROSITE" id="PS50928"/>
    </source>
</evidence>
<gene>
    <name evidence="11" type="primary">cysT</name>
    <name evidence="11" type="ORF">OMW55_09695</name>
</gene>
<comment type="function">
    <text evidence="9">Part of the ABC transporter complex (TC 3.A.1.6.1) involved in sulfate/thiosulfate import.</text>
</comment>
<evidence type="ECO:0000256" key="2">
    <source>
        <dbReference type="ARBA" id="ARBA00011779"/>
    </source>
</evidence>
<dbReference type="SUPFAM" id="SSF161098">
    <property type="entry name" value="MetI-like"/>
    <property type="match status" value="1"/>
</dbReference>
<comment type="similarity">
    <text evidence="9">Belongs to the binding-protein-dependent transport system permease family. CysTW subfamily.</text>
</comment>
<accession>A0ABT3JG69</accession>
<organism evidence="11 12">
    <name type="scientific">Sphingomonas arvum</name>
    <dbReference type="NCBI Taxonomy" id="2992113"/>
    <lineage>
        <taxon>Bacteria</taxon>
        <taxon>Pseudomonadati</taxon>
        <taxon>Pseudomonadota</taxon>
        <taxon>Alphaproteobacteria</taxon>
        <taxon>Sphingomonadales</taxon>
        <taxon>Sphingomonadaceae</taxon>
        <taxon>Sphingomonas</taxon>
    </lineage>
</organism>
<keyword evidence="5 9" id="KW-1133">Transmembrane helix</keyword>
<comment type="subunit">
    <text evidence="2">The complex is composed of two ATP-binding proteins (CysA), two transmembrane proteins (CysT and CysW) and a solute-binding protein (CysP).</text>
</comment>
<feature type="domain" description="ABC transmembrane type-1" evidence="10">
    <location>
        <begin position="61"/>
        <end position="264"/>
    </location>
</feature>
<name>A0ABT3JG69_9SPHN</name>
<evidence type="ECO:0000256" key="8">
    <source>
        <dbReference type="ARBA" id="ARBA00025323"/>
    </source>
</evidence>
<dbReference type="PANTHER" id="PTHR30406">
    <property type="entry name" value="SULFATE TRANSPORT SYSTEM PERMEASE PROTEIN"/>
    <property type="match status" value="1"/>
</dbReference>
<protein>
    <recommendedName>
        <fullName evidence="9">Sulfate transport system permease protein CysT</fullName>
    </recommendedName>
</protein>